<feature type="region of interest" description="Disordered" evidence="9">
    <location>
        <begin position="543"/>
        <end position="562"/>
    </location>
</feature>
<protein>
    <submittedName>
        <fullName evidence="11">RING finger protein 165</fullName>
    </submittedName>
</protein>
<evidence type="ECO:0000256" key="6">
    <source>
        <dbReference type="ARBA" id="ARBA00022989"/>
    </source>
</evidence>
<keyword evidence="6" id="KW-1133">Transmembrane helix</keyword>
<feature type="region of interest" description="Disordered" evidence="9">
    <location>
        <begin position="167"/>
        <end position="205"/>
    </location>
</feature>
<feature type="compositionally biased region" description="Low complexity" evidence="9">
    <location>
        <begin position="567"/>
        <end position="581"/>
    </location>
</feature>
<dbReference type="AlphaFoldDB" id="A0A194PN84"/>
<evidence type="ECO:0000256" key="3">
    <source>
        <dbReference type="ARBA" id="ARBA00022723"/>
    </source>
</evidence>
<feature type="region of interest" description="Disordered" evidence="9">
    <location>
        <begin position="62"/>
        <end position="81"/>
    </location>
</feature>
<dbReference type="CDD" id="cd16474">
    <property type="entry name" value="RING-H2_RNF111-like"/>
    <property type="match status" value="1"/>
</dbReference>
<keyword evidence="12" id="KW-1185">Reference proteome</keyword>
<feature type="compositionally biased region" description="Low complexity" evidence="9">
    <location>
        <begin position="624"/>
        <end position="640"/>
    </location>
</feature>
<proteinExistence type="predicted"/>
<keyword evidence="2" id="KW-0812">Transmembrane</keyword>
<keyword evidence="3" id="KW-0479">Metal-binding</keyword>
<evidence type="ECO:0000256" key="4">
    <source>
        <dbReference type="ARBA" id="ARBA00022771"/>
    </source>
</evidence>
<feature type="compositionally biased region" description="Low complexity" evidence="9">
    <location>
        <begin position="648"/>
        <end position="682"/>
    </location>
</feature>
<dbReference type="PROSITE" id="PS50089">
    <property type="entry name" value="ZF_RING_2"/>
    <property type="match status" value="1"/>
</dbReference>
<dbReference type="GO" id="GO:0016020">
    <property type="term" value="C:membrane"/>
    <property type="evidence" value="ECO:0007669"/>
    <property type="project" value="UniProtKB-SubCell"/>
</dbReference>
<evidence type="ECO:0000256" key="8">
    <source>
        <dbReference type="PROSITE-ProRule" id="PRU00175"/>
    </source>
</evidence>
<evidence type="ECO:0000256" key="2">
    <source>
        <dbReference type="ARBA" id="ARBA00022692"/>
    </source>
</evidence>
<dbReference type="STRING" id="66420.A0A194PN84"/>
<dbReference type="Pfam" id="PF13639">
    <property type="entry name" value="zf-RING_2"/>
    <property type="match status" value="1"/>
</dbReference>
<keyword evidence="7" id="KW-0472">Membrane</keyword>
<feature type="region of interest" description="Disordered" evidence="9">
    <location>
        <begin position="27"/>
        <end position="50"/>
    </location>
</feature>
<feature type="region of interest" description="Disordered" evidence="9">
    <location>
        <begin position="259"/>
        <end position="302"/>
    </location>
</feature>
<dbReference type="PANTHER" id="PTHR46539:SF1">
    <property type="entry name" value="E3 UBIQUITIN-PROTEIN LIGASE ATL42"/>
    <property type="match status" value="1"/>
</dbReference>
<dbReference type="InterPro" id="IPR013083">
    <property type="entry name" value="Znf_RING/FYVE/PHD"/>
</dbReference>
<name>A0A194PN84_PAPXU</name>
<dbReference type="GO" id="GO:0008270">
    <property type="term" value="F:zinc ion binding"/>
    <property type="evidence" value="ECO:0007669"/>
    <property type="project" value="UniProtKB-KW"/>
</dbReference>
<dbReference type="Gene3D" id="3.30.40.10">
    <property type="entry name" value="Zinc/RING finger domain, C3HC4 (zinc finger)"/>
    <property type="match status" value="1"/>
</dbReference>
<evidence type="ECO:0000256" key="7">
    <source>
        <dbReference type="ARBA" id="ARBA00023136"/>
    </source>
</evidence>
<reference evidence="11 12" key="1">
    <citation type="journal article" date="2015" name="Nat. Commun.">
        <title>Outbred genome sequencing and CRISPR/Cas9 gene editing in butterflies.</title>
        <authorList>
            <person name="Li X."/>
            <person name="Fan D."/>
            <person name="Zhang W."/>
            <person name="Liu G."/>
            <person name="Zhang L."/>
            <person name="Zhao L."/>
            <person name="Fang X."/>
            <person name="Chen L."/>
            <person name="Dong Y."/>
            <person name="Chen Y."/>
            <person name="Ding Y."/>
            <person name="Zhao R."/>
            <person name="Feng M."/>
            <person name="Zhu Y."/>
            <person name="Feng Y."/>
            <person name="Jiang X."/>
            <person name="Zhu D."/>
            <person name="Xiang H."/>
            <person name="Feng X."/>
            <person name="Li S."/>
            <person name="Wang J."/>
            <person name="Zhang G."/>
            <person name="Kronforst M.R."/>
            <person name="Wang W."/>
        </authorList>
    </citation>
    <scope>NUCLEOTIDE SEQUENCE [LARGE SCALE GENOMIC DNA]</scope>
    <source>
        <strain evidence="11">Ya'a_city_454_Px</strain>
        <tissue evidence="11">Whole body</tissue>
    </source>
</reference>
<evidence type="ECO:0000256" key="9">
    <source>
        <dbReference type="SAM" id="MobiDB-lite"/>
    </source>
</evidence>
<organism evidence="11 12">
    <name type="scientific">Papilio xuthus</name>
    <name type="common">Asian swallowtail butterfly</name>
    <dbReference type="NCBI Taxonomy" id="66420"/>
    <lineage>
        <taxon>Eukaryota</taxon>
        <taxon>Metazoa</taxon>
        <taxon>Ecdysozoa</taxon>
        <taxon>Arthropoda</taxon>
        <taxon>Hexapoda</taxon>
        <taxon>Insecta</taxon>
        <taxon>Pterygota</taxon>
        <taxon>Neoptera</taxon>
        <taxon>Endopterygota</taxon>
        <taxon>Lepidoptera</taxon>
        <taxon>Glossata</taxon>
        <taxon>Ditrysia</taxon>
        <taxon>Papilionoidea</taxon>
        <taxon>Papilionidae</taxon>
        <taxon>Papilioninae</taxon>
        <taxon>Papilio</taxon>
    </lineage>
</organism>
<evidence type="ECO:0000256" key="1">
    <source>
        <dbReference type="ARBA" id="ARBA00004370"/>
    </source>
</evidence>
<feature type="region of interest" description="Disordered" evidence="9">
    <location>
        <begin position="450"/>
        <end position="485"/>
    </location>
</feature>
<comment type="subcellular location">
    <subcellularLocation>
        <location evidence="1">Membrane</location>
    </subcellularLocation>
</comment>
<gene>
    <name evidence="11" type="ORF">RR46_06650</name>
</gene>
<dbReference type="EMBL" id="KQ459600">
    <property type="protein sequence ID" value="KPI94199.1"/>
    <property type="molecule type" value="Genomic_DNA"/>
</dbReference>
<dbReference type="PANTHER" id="PTHR46539">
    <property type="entry name" value="E3 UBIQUITIN-PROTEIN LIGASE ATL42"/>
    <property type="match status" value="1"/>
</dbReference>
<accession>A0A194PN84</accession>
<sequence>MTENGNRSPPSWDMPGPSSLAAILDTVFTSSSDNQPRNEEMDCEPLFAESDDDVEVLPSVPNQFSLPRNESSSKNAVSSDFVNSTSPAQSYVVNIPLSHLGSSHTPVPEEYQPLPDSSSSLDYVLRNNNADSTNANGQRFADVNIRYQPKQFTPVQDFHYPHYRQYGQNSEQRESRDYMPNSFASNRLPQNEASGYSNQPINYAVHSTPPQLRENINRGFDDMPPNNVYNHISLPDNNYGDSNLLSNLERPSRKLNISPRRRLSKENEVNSNLIEVSSEEEDNVAGPRKRQCDNGAGRSDSNVRMDVSTNTNEINANIISRVEIKREPMERTQAPTQARGDAQAVRRPNEITIGTRNNVNTIHIRATFKRNDNYRPNAPRVTAAVVSPVIRHPGNQTCRERNCGNDCTWNNQNNANPNRSHHHYYHHHHHHHHHRVLKCTCNLPISRNSNPANVKEEPGQSNQASVVKPEPGASQATRHDENQPLPAVNIKLETTNQQVIKIEPGCSNQLRNMDENRNVIVKIEANTNDNSTRRCCIVDAGGDRKVKGISPQPGPSVRRGNDNEIVNANQNQQPQPNNAAARRPDNPGLSAPDLQLDWFTDSSDDDVQVLGEENNQQEVIDLTSSPSASAPPESPVHASPTLEPQPPQAGAQTEPQAEPQAEPLAEPQAQPTEQPQPQAAQPNCRTAGRVPAGPRVYEAPRVGEPQIYHPNSHVPHHSFVRTRVRVGTCMVPCPTCCCAPNVPSTHATPPMAHLGERRRSSLPIAPPYIMHERLWHRQHHMLEVQRRSMIGELAGSLNVPPPYPPAYTPTPRSTTYLSFPDHFEQNDNAQMPVMLDGQNVHHHMHHHHMQVNPSPHLHISIQPSVMTPSLSLAAHMAAMVRAASSADARRSSRGASRAVIERNTYRHAYARPAPHHQDEKCTICLSIFEVDSDCRRLPCMHLFHMDCVDQWLSTNKHCPICRVDIETHLNKDAAI</sequence>
<evidence type="ECO:0000256" key="5">
    <source>
        <dbReference type="ARBA" id="ARBA00022833"/>
    </source>
</evidence>
<evidence type="ECO:0000313" key="11">
    <source>
        <dbReference type="EMBL" id="KPI94199.1"/>
    </source>
</evidence>
<keyword evidence="4 8" id="KW-0863">Zinc-finger</keyword>
<feature type="domain" description="RING-type" evidence="10">
    <location>
        <begin position="921"/>
        <end position="962"/>
    </location>
</feature>
<feature type="region of interest" description="Disordered" evidence="9">
    <location>
        <begin position="623"/>
        <end position="696"/>
    </location>
</feature>
<dbReference type="Proteomes" id="UP000053268">
    <property type="component" value="Unassembled WGS sequence"/>
</dbReference>
<dbReference type="SMART" id="SM00184">
    <property type="entry name" value="RING"/>
    <property type="match status" value="1"/>
</dbReference>
<dbReference type="InterPro" id="IPR001841">
    <property type="entry name" value="Znf_RING"/>
</dbReference>
<evidence type="ECO:0000313" key="12">
    <source>
        <dbReference type="Proteomes" id="UP000053268"/>
    </source>
</evidence>
<keyword evidence="5" id="KW-0862">Zinc</keyword>
<feature type="compositionally biased region" description="Polar residues" evidence="9">
    <location>
        <begin position="182"/>
        <end position="201"/>
    </location>
</feature>
<dbReference type="SUPFAM" id="SSF57850">
    <property type="entry name" value="RING/U-box"/>
    <property type="match status" value="1"/>
</dbReference>
<feature type="region of interest" description="Disordered" evidence="9">
    <location>
        <begin position="567"/>
        <end position="599"/>
    </location>
</feature>
<evidence type="ECO:0000259" key="10">
    <source>
        <dbReference type="PROSITE" id="PS50089"/>
    </source>
</evidence>